<organism evidence="2 3">
    <name type="scientific">Orenia marismortui</name>
    <dbReference type="NCBI Taxonomy" id="46469"/>
    <lineage>
        <taxon>Bacteria</taxon>
        <taxon>Bacillati</taxon>
        <taxon>Bacillota</taxon>
        <taxon>Clostridia</taxon>
        <taxon>Halanaerobiales</taxon>
        <taxon>Halobacteroidaceae</taxon>
        <taxon>Orenia</taxon>
    </lineage>
</organism>
<dbReference type="Pfam" id="PF01809">
    <property type="entry name" value="YidD"/>
    <property type="match status" value="1"/>
</dbReference>
<feature type="chain" id="PRO_5020695171" evidence="1">
    <location>
        <begin position="29"/>
        <end position="409"/>
    </location>
</feature>
<dbReference type="NCBIfam" id="TIGR00278">
    <property type="entry name" value="membrane protein insertion efficiency factor YidD"/>
    <property type="match status" value="1"/>
</dbReference>
<evidence type="ECO:0000313" key="2">
    <source>
        <dbReference type="EMBL" id="TDX51813.1"/>
    </source>
</evidence>
<dbReference type="STRING" id="926561.GCA_000379025_02288"/>
<name>A0A4V3GYC3_9FIRM</name>
<dbReference type="SMART" id="SM01234">
    <property type="entry name" value="Haemolytic"/>
    <property type="match status" value="1"/>
</dbReference>
<dbReference type="SUPFAM" id="SSF48452">
    <property type="entry name" value="TPR-like"/>
    <property type="match status" value="1"/>
</dbReference>
<evidence type="ECO:0000256" key="1">
    <source>
        <dbReference type="SAM" id="SignalP"/>
    </source>
</evidence>
<dbReference type="AlphaFoldDB" id="A0A4V3GYC3"/>
<dbReference type="RefSeq" id="WP_134116358.1">
    <property type="nucleotide sequence ID" value="NZ_SOEG01000010.1"/>
</dbReference>
<dbReference type="Proteomes" id="UP000295832">
    <property type="component" value="Unassembled WGS sequence"/>
</dbReference>
<comment type="caution">
    <text evidence="2">The sequence shown here is derived from an EMBL/GenBank/DDBJ whole genome shotgun (WGS) entry which is preliminary data.</text>
</comment>
<proteinExistence type="predicted"/>
<keyword evidence="1" id="KW-0732">Signal</keyword>
<gene>
    <name evidence="2" type="ORF">C7959_11057</name>
</gene>
<accession>A0A4V3GYC3</accession>
<dbReference type="InterPro" id="IPR011990">
    <property type="entry name" value="TPR-like_helical_dom_sf"/>
</dbReference>
<dbReference type="InterPro" id="IPR002696">
    <property type="entry name" value="Membr_insert_effic_factor_YidD"/>
</dbReference>
<sequence>MINRVQFHKKVMVLVVIMILLFSQLVDAQKTNNNQKLVYPYHRVLTSGLLTGYQKLISPSNQASCPMYPTDSGYAKEAFKRYNPVIALLKTSDRLLRCGNDVGNYNTVNLNGMTRYADPVDYSSTDEKIILSYNYKDEFNMDRIKNYDNINADLLYQFAKKLEVDKKYERALIEYERLLSYYPESVYRANTLKSIFNILYKQEKYIEAISLGKRILSSKDKKLVNITEFDFFIGAAYFRIANFRLARDYFNQVEVKDKGILRDKAYLLDGLSFAQEEKWEEAKLKFKKINSTSKLYKVAQKSVALASEGRHLKYKNPKIAGVLGIVPGLGYLYSGYKSTALSSLLVNSLFMLSTKQAFDNDNESLGTLVGIFGASFYAGNIYGSIETAKRTNKKIKKDHLLKFKFYFGY</sequence>
<dbReference type="EMBL" id="SOEG01000010">
    <property type="protein sequence ID" value="TDX51813.1"/>
    <property type="molecule type" value="Genomic_DNA"/>
</dbReference>
<feature type="signal peptide" evidence="1">
    <location>
        <begin position="1"/>
        <end position="28"/>
    </location>
</feature>
<evidence type="ECO:0000313" key="3">
    <source>
        <dbReference type="Proteomes" id="UP000295832"/>
    </source>
</evidence>
<keyword evidence="3" id="KW-1185">Reference proteome</keyword>
<reference evidence="2 3" key="1">
    <citation type="submission" date="2019-03" db="EMBL/GenBank/DDBJ databases">
        <title>Subsurface microbial communities from deep shales in Ohio and West Virginia, USA.</title>
        <authorList>
            <person name="Wrighton K."/>
        </authorList>
    </citation>
    <scope>NUCLEOTIDE SEQUENCE [LARGE SCALE GENOMIC DNA]</scope>
    <source>
        <strain evidence="2 3">MSL 6dP</strain>
    </source>
</reference>
<dbReference type="Gene3D" id="1.25.40.10">
    <property type="entry name" value="Tetratricopeptide repeat domain"/>
    <property type="match status" value="1"/>
</dbReference>
<protein>
    <submittedName>
        <fullName evidence="2">Hemolytic domain-containing protein</fullName>
    </submittedName>
</protein>